<keyword evidence="5" id="KW-1185">Reference proteome</keyword>
<gene>
    <name evidence="4" type="ORF">PX52LOC_01090</name>
</gene>
<accession>A0A5C1A690</accession>
<feature type="domain" description="Alginate export" evidence="3">
    <location>
        <begin position="161"/>
        <end position="548"/>
    </location>
</feature>
<evidence type="ECO:0000256" key="2">
    <source>
        <dbReference type="SAM" id="SignalP"/>
    </source>
</evidence>
<evidence type="ECO:0000259" key="3">
    <source>
        <dbReference type="Pfam" id="PF13372"/>
    </source>
</evidence>
<reference evidence="5" key="1">
    <citation type="submission" date="2019-08" db="EMBL/GenBank/DDBJ databases">
        <title>Limnoglobus roseus gen. nov., sp. nov., a novel freshwater planctomycete with a giant genome from the family Gemmataceae.</title>
        <authorList>
            <person name="Kulichevskaya I.S."/>
            <person name="Naumoff D.G."/>
            <person name="Miroshnikov K."/>
            <person name="Ivanova A."/>
            <person name="Philippov D.A."/>
            <person name="Hakobyan A."/>
            <person name="Rijpstra I.C."/>
            <person name="Sinninghe Damste J.S."/>
            <person name="Liesack W."/>
            <person name="Dedysh S.N."/>
        </authorList>
    </citation>
    <scope>NUCLEOTIDE SEQUENCE [LARGE SCALE GENOMIC DNA]</scope>
    <source>
        <strain evidence="5">PX52</strain>
    </source>
</reference>
<dbReference type="InterPro" id="IPR025388">
    <property type="entry name" value="Alginate_export_dom"/>
</dbReference>
<evidence type="ECO:0000313" key="4">
    <source>
        <dbReference type="EMBL" id="QEL14220.1"/>
    </source>
</evidence>
<feature type="compositionally biased region" description="Low complexity" evidence="1">
    <location>
        <begin position="33"/>
        <end position="48"/>
    </location>
</feature>
<feature type="signal peptide" evidence="2">
    <location>
        <begin position="1"/>
        <end position="28"/>
    </location>
</feature>
<evidence type="ECO:0000256" key="1">
    <source>
        <dbReference type="SAM" id="MobiDB-lite"/>
    </source>
</evidence>
<name>A0A5C1A690_9BACT</name>
<feature type="region of interest" description="Disordered" evidence="1">
    <location>
        <begin position="33"/>
        <end position="67"/>
    </location>
</feature>
<sequence>MLGPFVLRSRLLSLALGGGVLIFNPVSAQEPVAPAAEQPPAAAAENAAGPITGGGQRSFSGPTEKPKAKKSFWETVPSIQPYPRAGNFNNAPTGPGYYTILDAVRGNLLKDRPKNPYLQWGQNPNPFFNVDFRYLDAPDNKEHFAFDSLKRIHLTDNLLFSTGGELRDRFATIQNPALFNRNPGAGSRDNFNLFRTRIYGDLTYRDDLRLFAEFITAESSNQTIPLAASDVGRADFLNLFVQAKVATLNDEGVYLRAGRQELLFGSQRLIAPSDWANVRRTFQGLRGSWQGKNFEQDLFVVQPVVPDPGKISSVNGDQLFVGEWFKYRFSKNVSTDLYYLYLENGSPTAAKGRGGVTGSSGIHTIGNRFVGEKNGLLWDFENAIQFGRYANQQTLAGISVTGVGYYFKDLPASPTVWAYYDYASGDPHPGVGDTHHTFNTLFPFGHSYYAGLDSFGRQNLNDFHLEASLFPWNWLRIQGGYHILRLDQPKDALYSTSGGVVRQDTTGKAGTDVGQALTGAVQFHLDNHQSIVVQYSHLFSGDFIRNTAVNRDAAKDLSALWVQYTAKW</sequence>
<dbReference type="AlphaFoldDB" id="A0A5C1A690"/>
<protein>
    <submittedName>
        <fullName evidence="4">Alginate export family protein</fullName>
    </submittedName>
</protein>
<organism evidence="4 5">
    <name type="scientific">Limnoglobus roseus</name>
    <dbReference type="NCBI Taxonomy" id="2598579"/>
    <lineage>
        <taxon>Bacteria</taxon>
        <taxon>Pseudomonadati</taxon>
        <taxon>Planctomycetota</taxon>
        <taxon>Planctomycetia</taxon>
        <taxon>Gemmatales</taxon>
        <taxon>Gemmataceae</taxon>
        <taxon>Limnoglobus</taxon>
    </lineage>
</organism>
<feature type="chain" id="PRO_5022673794" evidence="2">
    <location>
        <begin position="29"/>
        <end position="568"/>
    </location>
</feature>
<dbReference type="KEGG" id="lrs:PX52LOC_01090"/>
<evidence type="ECO:0000313" key="5">
    <source>
        <dbReference type="Proteomes" id="UP000324974"/>
    </source>
</evidence>
<dbReference type="Pfam" id="PF13372">
    <property type="entry name" value="Alginate_exp"/>
    <property type="match status" value="1"/>
</dbReference>
<dbReference type="Gene3D" id="2.40.160.100">
    <property type="match status" value="1"/>
</dbReference>
<proteinExistence type="predicted"/>
<dbReference type="InterPro" id="IPR053728">
    <property type="entry name" value="Alginate_Permeability_Chnl"/>
</dbReference>
<dbReference type="Proteomes" id="UP000324974">
    <property type="component" value="Chromosome"/>
</dbReference>
<dbReference type="EMBL" id="CP042425">
    <property type="protein sequence ID" value="QEL14220.1"/>
    <property type="molecule type" value="Genomic_DNA"/>
</dbReference>
<keyword evidence="2" id="KW-0732">Signal</keyword>